<evidence type="ECO:0000256" key="6">
    <source>
        <dbReference type="ARBA" id="ARBA00022989"/>
    </source>
</evidence>
<dbReference type="EMBL" id="JAGEOJ010000014">
    <property type="protein sequence ID" value="MBO2451835.1"/>
    <property type="molecule type" value="Genomic_DNA"/>
</dbReference>
<organism evidence="10 11">
    <name type="scientific">Actinomadura barringtoniae</name>
    <dbReference type="NCBI Taxonomy" id="1427535"/>
    <lineage>
        <taxon>Bacteria</taxon>
        <taxon>Bacillati</taxon>
        <taxon>Actinomycetota</taxon>
        <taxon>Actinomycetes</taxon>
        <taxon>Streptosporangiales</taxon>
        <taxon>Thermomonosporaceae</taxon>
        <taxon>Actinomadura</taxon>
    </lineage>
</organism>
<feature type="transmembrane region" description="Helical" evidence="8">
    <location>
        <begin position="83"/>
        <end position="106"/>
    </location>
</feature>
<comment type="caution">
    <text evidence="10">The sequence shown here is derived from an EMBL/GenBank/DDBJ whole genome shotgun (WGS) entry which is preliminary data.</text>
</comment>
<evidence type="ECO:0000256" key="3">
    <source>
        <dbReference type="ARBA" id="ARBA00022448"/>
    </source>
</evidence>
<reference evidence="10" key="1">
    <citation type="submission" date="2021-03" db="EMBL/GenBank/DDBJ databases">
        <authorList>
            <person name="Kanchanasin P."/>
            <person name="Saeng-In P."/>
            <person name="Phongsopitanun W."/>
            <person name="Yuki M."/>
            <person name="Kudo T."/>
            <person name="Ohkuma M."/>
            <person name="Tanasupawat S."/>
        </authorList>
    </citation>
    <scope>NUCLEOTIDE SEQUENCE</scope>
    <source>
        <strain evidence="10">GKU 128</strain>
    </source>
</reference>
<dbReference type="AlphaFoldDB" id="A0A939PG05"/>
<dbReference type="Pfam" id="PF00528">
    <property type="entry name" value="BPD_transp_1"/>
    <property type="match status" value="1"/>
</dbReference>
<keyword evidence="7 8" id="KW-0472">Membrane</keyword>
<accession>A0A939PG05</accession>
<dbReference type="SUPFAM" id="SSF161098">
    <property type="entry name" value="MetI-like"/>
    <property type="match status" value="1"/>
</dbReference>
<comment type="subcellular location">
    <subcellularLocation>
        <location evidence="1 8">Cell membrane</location>
        <topology evidence="1 8">Multi-pass membrane protein</topology>
    </subcellularLocation>
</comment>
<evidence type="ECO:0000256" key="5">
    <source>
        <dbReference type="ARBA" id="ARBA00022692"/>
    </source>
</evidence>
<dbReference type="RefSeq" id="WP_208259734.1">
    <property type="nucleotide sequence ID" value="NZ_JAGEOJ010000014.1"/>
</dbReference>
<dbReference type="InterPro" id="IPR000515">
    <property type="entry name" value="MetI-like"/>
</dbReference>
<evidence type="ECO:0000256" key="8">
    <source>
        <dbReference type="RuleBase" id="RU363032"/>
    </source>
</evidence>
<evidence type="ECO:0000256" key="4">
    <source>
        <dbReference type="ARBA" id="ARBA00022475"/>
    </source>
</evidence>
<gene>
    <name evidence="10" type="ORF">J4573_32440</name>
</gene>
<keyword evidence="5 8" id="KW-0812">Transmembrane</keyword>
<dbReference type="InterPro" id="IPR051322">
    <property type="entry name" value="AA_ABC_Transporter_Permease"/>
</dbReference>
<evidence type="ECO:0000256" key="7">
    <source>
        <dbReference type="ARBA" id="ARBA00023136"/>
    </source>
</evidence>
<evidence type="ECO:0000259" key="9">
    <source>
        <dbReference type="PROSITE" id="PS50928"/>
    </source>
</evidence>
<dbReference type="CDD" id="cd06261">
    <property type="entry name" value="TM_PBP2"/>
    <property type="match status" value="1"/>
</dbReference>
<feature type="transmembrane region" description="Helical" evidence="8">
    <location>
        <begin position="20"/>
        <end position="41"/>
    </location>
</feature>
<feature type="transmembrane region" description="Helical" evidence="8">
    <location>
        <begin position="189"/>
        <end position="208"/>
    </location>
</feature>
<name>A0A939PG05_9ACTN</name>
<dbReference type="PANTHER" id="PTHR30450">
    <property type="entry name" value="ABC TRANSPORTER PERMEASE"/>
    <property type="match status" value="1"/>
</dbReference>
<comment type="similarity">
    <text evidence="2">Belongs to the binding-protein-dependent transport system permease family. CysTW subfamily.</text>
</comment>
<sequence>MTWHEVWPLLWPATRDTLYMTLVATAFTAVLGTLVGVLLLLTERGGLMPVPPVNKGLGFVVNVGRSLPFIILMIAIIPFTKLLVGTSIGNAAVIVPLTVGAIPFYARLVEIAVREVDPGVVSAALAMGASRREIVTKVLLREARPGLVSGLTVTVIALIGYTAMAGTIGGTGLGQLAITYGYERFEGKVMLASVVLLTLIVLIVQLIGDVASRRLAHK</sequence>
<proteinExistence type="inferred from homology"/>
<evidence type="ECO:0000313" key="10">
    <source>
        <dbReference type="EMBL" id="MBO2451835.1"/>
    </source>
</evidence>
<dbReference type="GO" id="GO:0048473">
    <property type="term" value="P:D-methionine transmembrane transport"/>
    <property type="evidence" value="ECO:0007669"/>
    <property type="project" value="TreeGrafter"/>
</dbReference>
<keyword evidence="11" id="KW-1185">Reference proteome</keyword>
<feature type="transmembrane region" description="Helical" evidence="8">
    <location>
        <begin position="147"/>
        <end position="169"/>
    </location>
</feature>
<dbReference type="FunFam" id="1.10.3720.10:FF:000002">
    <property type="entry name" value="D-methionine ABC transporter permease MetI"/>
    <property type="match status" value="1"/>
</dbReference>
<evidence type="ECO:0000256" key="2">
    <source>
        <dbReference type="ARBA" id="ARBA00007069"/>
    </source>
</evidence>
<protein>
    <submittedName>
        <fullName evidence="10">ABC transporter permease</fullName>
    </submittedName>
</protein>
<dbReference type="PANTHER" id="PTHR30450:SF1">
    <property type="entry name" value="D-METHIONINE TRANSPORT SYSTEM PERMEASE PROTEIN METI-RELATED"/>
    <property type="match status" value="1"/>
</dbReference>
<evidence type="ECO:0000256" key="1">
    <source>
        <dbReference type="ARBA" id="ARBA00004651"/>
    </source>
</evidence>
<dbReference type="PROSITE" id="PS50928">
    <property type="entry name" value="ABC_TM1"/>
    <property type="match status" value="1"/>
</dbReference>
<dbReference type="Gene3D" id="1.10.3720.10">
    <property type="entry name" value="MetI-like"/>
    <property type="match status" value="1"/>
</dbReference>
<keyword evidence="6 8" id="KW-1133">Transmembrane helix</keyword>
<keyword evidence="3 8" id="KW-0813">Transport</keyword>
<evidence type="ECO:0000313" key="11">
    <source>
        <dbReference type="Proteomes" id="UP000669179"/>
    </source>
</evidence>
<feature type="transmembrane region" description="Helical" evidence="8">
    <location>
        <begin position="53"/>
        <end position="77"/>
    </location>
</feature>
<dbReference type="GO" id="GO:0005886">
    <property type="term" value="C:plasma membrane"/>
    <property type="evidence" value="ECO:0007669"/>
    <property type="project" value="UniProtKB-SubCell"/>
</dbReference>
<feature type="domain" description="ABC transmembrane type-1" evidence="9">
    <location>
        <begin position="14"/>
        <end position="208"/>
    </location>
</feature>
<dbReference type="InterPro" id="IPR035906">
    <property type="entry name" value="MetI-like_sf"/>
</dbReference>
<dbReference type="Proteomes" id="UP000669179">
    <property type="component" value="Unassembled WGS sequence"/>
</dbReference>
<keyword evidence="4" id="KW-1003">Cell membrane</keyword>